<evidence type="ECO:0000256" key="10">
    <source>
        <dbReference type="PROSITE-ProRule" id="PRU00723"/>
    </source>
</evidence>
<dbReference type="InParanoid" id="G5C300"/>
<dbReference type="Pfam" id="PF00097">
    <property type="entry name" value="zf-C3HC4"/>
    <property type="match status" value="1"/>
</dbReference>
<feature type="compositionally biased region" description="Basic and acidic residues" evidence="11">
    <location>
        <begin position="35"/>
        <end position="44"/>
    </location>
</feature>
<evidence type="ECO:0000256" key="8">
    <source>
        <dbReference type="ARBA" id="ARBA00022833"/>
    </source>
</evidence>
<dbReference type="GO" id="GO:0061630">
    <property type="term" value="F:ubiquitin protein ligase activity"/>
    <property type="evidence" value="ECO:0007669"/>
    <property type="project" value="UniProtKB-EC"/>
</dbReference>
<evidence type="ECO:0000256" key="11">
    <source>
        <dbReference type="SAM" id="MobiDB-lite"/>
    </source>
</evidence>
<feature type="zinc finger region" description="C3H1-type" evidence="10">
    <location>
        <begin position="343"/>
        <end position="372"/>
    </location>
</feature>
<keyword evidence="5" id="KW-0677">Repeat</keyword>
<protein>
    <recommendedName>
        <fullName evidence="2">RING-type E3 ubiquitin transferase</fullName>
        <ecNumber evidence="2">2.3.2.27</ecNumber>
    </recommendedName>
    <alternativeName>
        <fullName evidence="9">RING-type E3 ubiquitin transferase makorin-1</fullName>
    </alternativeName>
</protein>
<accession>G5C300</accession>
<evidence type="ECO:0000256" key="1">
    <source>
        <dbReference type="ARBA" id="ARBA00000900"/>
    </source>
</evidence>
<evidence type="ECO:0000256" key="9">
    <source>
        <dbReference type="ARBA" id="ARBA00042581"/>
    </source>
</evidence>
<dbReference type="PROSITE" id="PS50103">
    <property type="entry name" value="ZF_C3H1"/>
    <property type="match status" value="1"/>
</dbReference>
<dbReference type="SUPFAM" id="SSF57850">
    <property type="entry name" value="RING/U-box"/>
    <property type="match status" value="1"/>
</dbReference>
<keyword evidence="4 10" id="KW-0479">Metal-binding</keyword>
<evidence type="ECO:0000256" key="2">
    <source>
        <dbReference type="ARBA" id="ARBA00012483"/>
    </source>
</evidence>
<dbReference type="GO" id="GO:0008270">
    <property type="term" value="F:zinc ion binding"/>
    <property type="evidence" value="ECO:0007669"/>
    <property type="project" value="UniProtKB-KW"/>
</dbReference>
<reference evidence="14 15" key="1">
    <citation type="journal article" date="2011" name="Nature">
        <title>Genome sequencing reveals insights into physiology and longevity of the naked mole rat.</title>
        <authorList>
            <person name="Kim E.B."/>
            <person name="Fang X."/>
            <person name="Fushan A.A."/>
            <person name="Huang Z."/>
            <person name="Lobanov A.V."/>
            <person name="Han L."/>
            <person name="Marino S.M."/>
            <person name="Sun X."/>
            <person name="Turanov A.A."/>
            <person name="Yang P."/>
            <person name="Yim S.H."/>
            <person name="Zhao X."/>
            <person name="Kasaikina M.V."/>
            <person name="Stoletzki N."/>
            <person name="Peng C."/>
            <person name="Polak P."/>
            <person name="Xiong Z."/>
            <person name="Kiezun A."/>
            <person name="Zhu Y."/>
            <person name="Chen Y."/>
            <person name="Kryukov G.V."/>
            <person name="Zhang Q."/>
            <person name="Peshkin L."/>
            <person name="Yang L."/>
            <person name="Bronson R.T."/>
            <person name="Buffenstein R."/>
            <person name="Wang B."/>
            <person name="Han C."/>
            <person name="Li Q."/>
            <person name="Chen L."/>
            <person name="Zhao W."/>
            <person name="Sunyaev S.R."/>
            <person name="Park T.J."/>
            <person name="Zhang G."/>
            <person name="Wang J."/>
            <person name="Gladyshev V.N."/>
        </authorList>
    </citation>
    <scope>NUCLEOTIDE SEQUENCE [LARGE SCALE GENOMIC DNA]</scope>
</reference>
<evidence type="ECO:0000256" key="7">
    <source>
        <dbReference type="ARBA" id="ARBA00022786"/>
    </source>
</evidence>
<comment type="catalytic activity">
    <reaction evidence="1">
        <text>S-ubiquitinyl-[E2 ubiquitin-conjugating enzyme]-L-cysteine + [acceptor protein]-L-lysine = [E2 ubiquitin-conjugating enzyme]-L-cysteine + N(6)-ubiquitinyl-[acceptor protein]-L-lysine.</text>
        <dbReference type="EC" id="2.3.2.27"/>
    </reaction>
</comment>
<dbReference type="InterPro" id="IPR045072">
    <property type="entry name" value="MKRN-like"/>
</dbReference>
<dbReference type="PANTHER" id="PTHR11224:SF37">
    <property type="entry name" value="E3 UBIQUITIN-PROTEIN LIGASE MAKORIN-1"/>
    <property type="match status" value="1"/>
</dbReference>
<name>G5C300_HETGA</name>
<dbReference type="AlphaFoldDB" id="G5C300"/>
<dbReference type="InterPro" id="IPR001841">
    <property type="entry name" value="Znf_RING"/>
</dbReference>
<evidence type="ECO:0000256" key="4">
    <source>
        <dbReference type="ARBA" id="ARBA00022723"/>
    </source>
</evidence>
<feature type="domain" description="C3H1-type" evidence="13">
    <location>
        <begin position="343"/>
        <end position="372"/>
    </location>
</feature>
<evidence type="ECO:0000313" key="14">
    <source>
        <dbReference type="EMBL" id="EHB15911.1"/>
    </source>
</evidence>
<evidence type="ECO:0000256" key="5">
    <source>
        <dbReference type="ARBA" id="ARBA00022737"/>
    </source>
</evidence>
<proteinExistence type="predicted"/>
<dbReference type="InterPro" id="IPR000571">
    <property type="entry name" value="Znf_CCCH"/>
</dbReference>
<keyword evidence="3" id="KW-0808">Transferase</keyword>
<dbReference type="EC" id="2.3.2.27" evidence="2"/>
<evidence type="ECO:0000259" key="13">
    <source>
        <dbReference type="PROSITE" id="PS50103"/>
    </source>
</evidence>
<organism evidence="14 15">
    <name type="scientific">Heterocephalus glaber</name>
    <name type="common">Naked mole rat</name>
    <dbReference type="NCBI Taxonomy" id="10181"/>
    <lineage>
        <taxon>Eukaryota</taxon>
        <taxon>Metazoa</taxon>
        <taxon>Chordata</taxon>
        <taxon>Craniata</taxon>
        <taxon>Vertebrata</taxon>
        <taxon>Euteleostomi</taxon>
        <taxon>Mammalia</taxon>
        <taxon>Eutheria</taxon>
        <taxon>Euarchontoglires</taxon>
        <taxon>Glires</taxon>
        <taxon>Rodentia</taxon>
        <taxon>Hystricomorpha</taxon>
        <taxon>Bathyergidae</taxon>
        <taxon>Heterocephalus</taxon>
    </lineage>
</organism>
<evidence type="ECO:0000259" key="12">
    <source>
        <dbReference type="PROSITE" id="PS50089"/>
    </source>
</evidence>
<dbReference type="FunFam" id="3.30.40.10:FF:000117">
    <property type="entry name" value="Probable E3 ubiquitin-protein ligase makorin-1"/>
    <property type="match status" value="1"/>
</dbReference>
<keyword evidence="6 10" id="KW-0863">Zinc-finger</keyword>
<feature type="compositionally biased region" description="Low complexity" evidence="11">
    <location>
        <begin position="50"/>
        <end position="64"/>
    </location>
</feature>
<dbReference type="InterPro" id="IPR013083">
    <property type="entry name" value="Znf_RING/FYVE/PHD"/>
</dbReference>
<dbReference type="InterPro" id="IPR018957">
    <property type="entry name" value="Znf_C3HC4_RING-type"/>
</dbReference>
<feature type="domain" description="RING-type" evidence="12">
    <location>
        <begin position="260"/>
        <end position="314"/>
    </location>
</feature>
<dbReference type="Proteomes" id="UP000006813">
    <property type="component" value="Unassembled WGS sequence"/>
</dbReference>
<sequence length="375" mass="41769">MANEEGLLPSSSSFSDSDSEAGKQLKRKKQFAPEQPRKKQKAAETLRALSSPEHSSSSSENNVFPSGEAGYFMHGVCKEGDDGRCSHDLSDSPYDVVRKSFQRGYCVYGDHCSSSVAGPLVEMNASEAESRNANFPAIGPGSEDWANVIEFVLGQPYHGSTALACPEAAVQGSVPKAESEKEPGVMETKKQLCTYAAVGESRKGGNCVYLRGGICDLRGLQVLHPMDTAQRSQHIKSCIEAHERDMELSYAVQRSKDMACDICMEVVYEKANPSERRFGILSSCNHTYRLKCIREWRSAKQFDSEIIKACPECRITSHFVIPSEYWVEEKEEKQKLIQKYKEAMSNKAHRYFEEGRGNCLFGSNCFYKHAYPDGP</sequence>
<dbReference type="GO" id="GO:0000209">
    <property type="term" value="P:protein polyubiquitination"/>
    <property type="evidence" value="ECO:0007669"/>
    <property type="project" value="InterPro"/>
</dbReference>
<keyword evidence="7" id="KW-0833">Ubl conjugation pathway</keyword>
<feature type="region of interest" description="Disordered" evidence="11">
    <location>
        <begin position="1"/>
        <end position="64"/>
    </location>
</feature>
<dbReference type="STRING" id="10181.G5C300"/>
<dbReference type="PANTHER" id="PTHR11224">
    <property type="entry name" value="MAKORIN-RELATED"/>
    <property type="match status" value="1"/>
</dbReference>
<dbReference type="PROSITE" id="PS50089">
    <property type="entry name" value="ZF_RING_2"/>
    <property type="match status" value="1"/>
</dbReference>
<dbReference type="Gene3D" id="3.30.40.10">
    <property type="entry name" value="Zinc/RING finger domain, C3HC4 (zinc finger)"/>
    <property type="match status" value="1"/>
</dbReference>
<dbReference type="EMBL" id="JH173137">
    <property type="protein sequence ID" value="EHB15911.1"/>
    <property type="molecule type" value="Genomic_DNA"/>
</dbReference>
<evidence type="ECO:0000313" key="15">
    <source>
        <dbReference type="Proteomes" id="UP000006813"/>
    </source>
</evidence>
<gene>
    <name evidence="14" type="ORF">GW7_20878</name>
</gene>
<keyword evidence="8 10" id="KW-0862">Zinc</keyword>
<evidence type="ECO:0000256" key="6">
    <source>
        <dbReference type="ARBA" id="ARBA00022771"/>
    </source>
</evidence>
<evidence type="ECO:0000256" key="3">
    <source>
        <dbReference type="ARBA" id="ARBA00022679"/>
    </source>
</evidence>